<accession>A0A5E6Y375</accession>
<sequence length="244" mass="26931">MLREVLSDPAEFKLVEQLAQWQGDYPLDSTSATLFNQFLFNLADAAMRDELGNDFFETLLSTRVIDAALPRLAASADSPWWDNRTTLGKETRADTVKAAWQASVAHLKTTLGADFTQWQWGKAHTLTHGHPLGQQKPLDLFFNVGPFAAPGTHEVPNNLSAKIGPAPWPVTYGPSTRRLIDFADPAHSLTVNPVGQSGVLFDSHYDDQAEAYIEGMYFQAHLNDEEVSANTRSTLKLLPARVAP</sequence>
<dbReference type="Proteomes" id="UP000326729">
    <property type="component" value="Unassembled WGS sequence"/>
</dbReference>
<gene>
    <name evidence="1" type="primary">quiP_4</name>
    <name evidence="1" type="ORF">PS659_06072</name>
</gene>
<dbReference type="GO" id="GO:0016787">
    <property type="term" value="F:hydrolase activity"/>
    <property type="evidence" value="ECO:0007669"/>
    <property type="project" value="UniProtKB-KW"/>
</dbReference>
<proteinExistence type="predicted"/>
<dbReference type="InterPro" id="IPR029055">
    <property type="entry name" value="Ntn_hydrolases_N"/>
</dbReference>
<dbReference type="AlphaFoldDB" id="A0A5E6Y375"/>
<dbReference type="EC" id="3.5.1.97" evidence="1"/>
<dbReference type="EMBL" id="CABVGY010000100">
    <property type="protein sequence ID" value="VVN48308.1"/>
    <property type="molecule type" value="Genomic_DNA"/>
</dbReference>
<dbReference type="Gene3D" id="3.60.20.10">
    <property type="entry name" value="Glutamine Phosphoribosylpyrophosphate, subunit 1, domain 1"/>
    <property type="match status" value="1"/>
</dbReference>
<dbReference type="InterPro" id="IPR002692">
    <property type="entry name" value="S45"/>
</dbReference>
<dbReference type="PANTHER" id="PTHR34218:SF5">
    <property type="entry name" value="PENICILLIN ACYLASE FAMILY PROTEIN"/>
    <property type="match status" value="1"/>
</dbReference>
<evidence type="ECO:0000313" key="2">
    <source>
        <dbReference type="Proteomes" id="UP000326729"/>
    </source>
</evidence>
<evidence type="ECO:0000313" key="1">
    <source>
        <dbReference type="EMBL" id="VVN48308.1"/>
    </source>
</evidence>
<protein>
    <submittedName>
        <fullName evidence="1">Acyl-homoserine lactone acylase QuiP</fullName>
        <ecNumber evidence="1">3.5.1.97</ecNumber>
    </submittedName>
</protein>
<name>A0A5E6Y375_PSEFL</name>
<dbReference type="Pfam" id="PF01804">
    <property type="entry name" value="Penicil_amidase"/>
    <property type="match status" value="1"/>
</dbReference>
<dbReference type="GO" id="GO:0017000">
    <property type="term" value="P:antibiotic biosynthetic process"/>
    <property type="evidence" value="ECO:0007669"/>
    <property type="project" value="InterPro"/>
</dbReference>
<dbReference type="PANTHER" id="PTHR34218">
    <property type="entry name" value="PEPTIDASE S45 PENICILLIN AMIDASE"/>
    <property type="match status" value="1"/>
</dbReference>
<reference evidence="1 2" key="1">
    <citation type="submission" date="2019-09" db="EMBL/GenBank/DDBJ databases">
        <authorList>
            <person name="Chandra G."/>
            <person name="Truman W A."/>
        </authorList>
    </citation>
    <scope>NUCLEOTIDE SEQUENCE [LARGE SCALE GENOMIC DNA]</scope>
    <source>
        <strain evidence="1">PS659</strain>
    </source>
</reference>
<keyword evidence="1" id="KW-0378">Hydrolase</keyword>
<organism evidence="1 2">
    <name type="scientific">Pseudomonas fluorescens</name>
    <dbReference type="NCBI Taxonomy" id="294"/>
    <lineage>
        <taxon>Bacteria</taxon>
        <taxon>Pseudomonadati</taxon>
        <taxon>Pseudomonadota</taxon>
        <taxon>Gammaproteobacteria</taxon>
        <taxon>Pseudomonadales</taxon>
        <taxon>Pseudomonadaceae</taxon>
        <taxon>Pseudomonas</taxon>
    </lineage>
</organism>
<dbReference type="SUPFAM" id="SSF56235">
    <property type="entry name" value="N-terminal nucleophile aminohydrolases (Ntn hydrolases)"/>
    <property type="match status" value="1"/>
</dbReference>